<dbReference type="AlphaFoldDB" id="A0A3N0EFS2"/>
<dbReference type="OrthoDB" id="3187690at2"/>
<sequence length="514" mass="57046">MPEPSFDLLTQPWLFARPLGAGAEVKQLGLHDVLAHAHELADVEVPLPPATSGLWRVLALLTARVTGLDTADDLDEWLDRRAEVLGRGYLPERDIDAYFADHAGRFDLFDPDHPWMQDPRLREQCPKSAGVNKLVWGRPAGNNAVWLGHHVDADPAPVTSAEAAWSLLAWLYYGASGRCASRVVGETNEANATAGPLRRVVSFHPAGPDLFHSLVLNIPYPGDEVEDVPAPWETRELPDPLGLPPSGEGLAGRLVCRYRHALLLRPSADGGEVTDAWITWAWRQPGPEVRDPYVIYDTSRSGAIYARYAEAERAVWRDLDALLLKSSADGATRRPEILDWCGPNAGLPSEVRERLSLRAFGFDQDGQTRDKQWFSTTTPPVLRWLADEDAGAAPESTLRITTARDAAERSGRALRAVLINGWQATTGVAEGAGPWLRRGLTRYWQRAEREFWKIAFDETRTAPGNTFIHTAVEAFDHVTESYARRPRAAEALEKVRRGLYSGWVRPTPPPEEPQ</sequence>
<dbReference type="EMBL" id="RJMB01000002">
    <property type="protein sequence ID" value="RNL86730.1"/>
    <property type="molecule type" value="Genomic_DNA"/>
</dbReference>
<reference evidence="1 2" key="1">
    <citation type="submission" date="2018-11" db="EMBL/GenBank/DDBJ databases">
        <title>The genome draft of YIM 96095.</title>
        <authorList>
            <person name="Tang S.-K."/>
            <person name="Chunyu W.-X."/>
            <person name="Feng Y.-Z."/>
        </authorList>
    </citation>
    <scope>NUCLEOTIDE SEQUENCE [LARGE SCALE GENOMIC DNA]</scope>
    <source>
        <strain evidence="1 2">YIM 96095</strain>
    </source>
</reference>
<comment type="caution">
    <text evidence="1">The sequence shown here is derived from an EMBL/GenBank/DDBJ whole genome shotgun (WGS) entry which is preliminary data.</text>
</comment>
<protein>
    <submittedName>
        <fullName evidence="1">Type I-E CRISPR-associated protein Cse1/CasA</fullName>
    </submittedName>
</protein>
<proteinExistence type="predicted"/>
<dbReference type="Proteomes" id="UP000269198">
    <property type="component" value="Unassembled WGS sequence"/>
</dbReference>
<keyword evidence="2" id="KW-1185">Reference proteome</keyword>
<dbReference type="RefSeq" id="WP_123199559.1">
    <property type="nucleotide sequence ID" value="NZ_RJMB01000002.1"/>
</dbReference>
<dbReference type="InterPro" id="IPR013381">
    <property type="entry name" value="CRISPR-assoc_prot_Cse1"/>
</dbReference>
<evidence type="ECO:0000313" key="1">
    <source>
        <dbReference type="EMBL" id="RNL86730.1"/>
    </source>
</evidence>
<accession>A0A3N0EFS2</accession>
<evidence type="ECO:0000313" key="2">
    <source>
        <dbReference type="Proteomes" id="UP000269198"/>
    </source>
</evidence>
<gene>
    <name evidence="1" type="primary">casA</name>
    <name evidence="1" type="ORF">EFW17_02185</name>
</gene>
<organism evidence="1 2">
    <name type="scientific">Halostreptopolyspora alba</name>
    <dbReference type="NCBI Taxonomy" id="2487137"/>
    <lineage>
        <taxon>Bacteria</taxon>
        <taxon>Bacillati</taxon>
        <taxon>Actinomycetota</taxon>
        <taxon>Actinomycetes</taxon>
        <taxon>Streptosporangiales</taxon>
        <taxon>Nocardiopsidaceae</taxon>
        <taxon>Halostreptopolyspora</taxon>
    </lineage>
</organism>
<dbReference type="NCBIfam" id="TIGR02547">
    <property type="entry name" value="casA_cse1"/>
    <property type="match status" value="1"/>
</dbReference>
<name>A0A3N0EFS2_9ACTN</name>
<dbReference type="Pfam" id="PF09481">
    <property type="entry name" value="CRISPR_Cse1"/>
    <property type="match status" value="1"/>
</dbReference>
<dbReference type="CDD" id="cd09729">
    <property type="entry name" value="Cse1_I-E"/>
    <property type="match status" value="1"/>
</dbReference>